<feature type="domain" description="RecQ mediated genome instability protein 1 OB-fold" evidence="4">
    <location>
        <begin position="81"/>
        <end position="214"/>
    </location>
</feature>
<evidence type="ECO:0000259" key="4">
    <source>
        <dbReference type="Pfam" id="PF08585"/>
    </source>
</evidence>
<feature type="region of interest" description="Disordered" evidence="3">
    <location>
        <begin position="234"/>
        <end position="269"/>
    </location>
</feature>
<evidence type="ECO:0000313" key="6">
    <source>
        <dbReference type="EMBL" id="KAL0954981.1"/>
    </source>
</evidence>
<feature type="compositionally biased region" description="Basic and acidic residues" evidence="3">
    <location>
        <begin position="287"/>
        <end position="301"/>
    </location>
</feature>
<accession>A0ABR3JHD0</accession>
<dbReference type="Pfam" id="PF21000">
    <property type="entry name" value="RMI1_N_N"/>
    <property type="match status" value="1"/>
</dbReference>
<feature type="compositionally biased region" description="Pro residues" evidence="3">
    <location>
        <begin position="257"/>
        <end position="268"/>
    </location>
</feature>
<dbReference type="InterPro" id="IPR042470">
    <property type="entry name" value="RMI1_N_C_sf"/>
</dbReference>
<name>A0ABR3JHD0_9AGAR</name>
<evidence type="ECO:0000256" key="1">
    <source>
        <dbReference type="ARBA" id="ARBA00006395"/>
    </source>
</evidence>
<evidence type="ECO:0000256" key="3">
    <source>
        <dbReference type="SAM" id="MobiDB-lite"/>
    </source>
</evidence>
<protein>
    <recommendedName>
        <fullName evidence="2">RecQ-mediated genome instability protein 1</fullName>
    </recommendedName>
</protein>
<organism evidence="6 7">
    <name type="scientific">Hohenbuehelia grisea</name>
    <dbReference type="NCBI Taxonomy" id="104357"/>
    <lineage>
        <taxon>Eukaryota</taxon>
        <taxon>Fungi</taxon>
        <taxon>Dikarya</taxon>
        <taxon>Basidiomycota</taxon>
        <taxon>Agaricomycotina</taxon>
        <taxon>Agaricomycetes</taxon>
        <taxon>Agaricomycetidae</taxon>
        <taxon>Agaricales</taxon>
        <taxon>Pleurotineae</taxon>
        <taxon>Pleurotaceae</taxon>
        <taxon>Hohenbuehelia</taxon>
    </lineage>
</organism>
<reference evidence="7" key="1">
    <citation type="submission" date="2024-06" db="EMBL/GenBank/DDBJ databases">
        <title>Multi-omics analyses provide insights into the biosynthesis of the anticancer antibiotic pleurotin in Hohenbuehelia grisea.</title>
        <authorList>
            <person name="Weaver J.A."/>
            <person name="Alberti F."/>
        </authorList>
    </citation>
    <scope>NUCLEOTIDE SEQUENCE [LARGE SCALE GENOMIC DNA]</scope>
    <source>
        <strain evidence="7">T-177</strain>
    </source>
</reference>
<dbReference type="PANTHER" id="PTHR14790:SF15">
    <property type="entry name" value="RECQ-MEDIATED GENOME INSTABILITY PROTEIN 1"/>
    <property type="match status" value="1"/>
</dbReference>
<dbReference type="Proteomes" id="UP001556367">
    <property type="component" value="Unassembled WGS sequence"/>
</dbReference>
<dbReference type="Gene3D" id="2.40.50.770">
    <property type="entry name" value="RecQ-mediated genome instability protein Rmi1, C-terminal domain"/>
    <property type="match status" value="1"/>
</dbReference>
<feature type="compositionally biased region" description="Low complexity" evidence="3">
    <location>
        <begin position="474"/>
        <end position="501"/>
    </location>
</feature>
<dbReference type="EMBL" id="JASNQZ010000007">
    <property type="protein sequence ID" value="KAL0954981.1"/>
    <property type="molecule type" value="Genomic_DNA"/>
</dbReference>
<feature type="compositionally biased region" description="Polar residues" evidence="3">
    <location>
        <begin position="570"/>
        <end position="584"/>
    </location>
</feature>
<feature type="domain" description="RMI1 N-terminal" evidence="5">
    <location>
        <begin position="15"/>
        <end position="64"/>
    </location>
</feature>
<proteinExistence type="inferred from homology"/>
<comment type="caution">
    <text evidence="6">The sequence shown here is derived from an EMBL/GenBank/DDBJ whole genome shotgun (WGS) entry which is preliminary data.</text>
</comment>
<feature type="region of interest" description="Disordered" evidence="3">
    <location>
        <begin position="414"/>
        <end position="448"/>
    </location>
</feature>
<evidence type="ECO:0000256" key="2">
    <source>
        <dbReference type="ARBA" id="ARBA00018987"/>
    </source>
</evidence>
<feature type="region of interest" description="Disordered" evidence="3">
    <location>
        <begin position="554"/>
        <end position="597"/>
    </location>
</feature>
<evidence type="ECO:0000259" key="5">
    <source>
        <dbReference type="Pfam" id="PF21000"/>
    </source>
</evidence>
<feature type="region of interest" description="Disordered" evidence="3">
    <location>
        <begin position="471"/>
        <end position="521"/>
    </location>
</feature>
<evidence type="ECO:0000313" key="7">
    <source>
        <dbReference type="Proteomes" id="UP001556367"/>
    </source>
</evidence>
<dbReference type="Pfam" id="PF08585">
    <property type="entry name" value="RMI1_N_C"/>
    <property type="match status" value="1"/>
</dbReference>
<dbReference type="InterPro" id="IPR013894">
    <property type="entry name" value="RMI1_OB"/>
</dbReference>
<comment type="similarity">
    <text evidence="1">Belongs to the RMI1 family.</text>
</comment>
<keyword evidence="7" id="KW-1185">Reference proteome</keyword>
<gene>
    <name evidence="6" type="ORF">HGRIS_003911</name>
</gene>
<sequence>MVPQEVNHWLQAHYSRPLVDQQWLDDCYDWITGPDGKNLSPDTSMPEILAEIEVQLLSSDLSASTQLGTGLPVDAPTMGQTRLTGPPVLVSIASITEIGYSALSLQRTKEAREERIAAGEIEVETEDGEEEGEGVRAVGGRIPRYQRGMLQFEITDGNVTIKAIEYKRIAALELGVTPLGYKILLKNTRIVSGTAFLEPETIEIKGYCDADLDAFRDQIFSRNLRSRLGQPEPIEEEGQENANPPQPPAQVHANPIQPVPNPPPPAPQPARAALREVLVPSSSNAGHHVDEHRHDDDELQPHRRKVPHRSPEPDAPPRPQDDPSRSVYFSGPSTSAPHNRELQNALHLSPSRVTTTFIKPERGFIGDLDLLGLVGGRTIGTGVDKGKAKANPAPAAKRIELEWGAAGTLGFAATGKDIPEPARQAGGNSKPDGRTIGDDPGSDFDYFGVDPFDDATLAGLDLDKVENEAKRAIASAQSESSSSKASSQRNQPSMITSSSDIIEIDDDDDMHGFASGSGSADHIIEVDVEDDDKENVPVPTRHVRQRVAAFPTVDEEDAVASRSAARGSQGVRSGSQRTRSQRPVSQDLGVIEISDSD</sequence>
<feature type="region of interest" description="Disordered" evidence="3">
    <location>
        <begin position="284"/>
        <end position="347"/>
    </location>
</feature>
<dbReference type="InterPro" id="IPR049363">
    <property type="entry name" value="RMI1_N"/>
</dbReference>
<dbReference type="PANTHER" id="PTHR14790">
    <property type="entry name" value="RECQ-MEDIATED GENOME INSTABILITY PROTEIN 1 RMI1"/>
    <property type="match status" value="1"/>
</dbReference>